<reference evidence="1 2" key="1">
    <citation type="submission" date="2021-06" db="EMBL/GenBank/DDBJ databases">
        <authorList>
            <person name="Kallberg Y."/>
            <person name="Tangrot J."/>
            <person name="Rosling A."/>
        </authorList>
    </citation>
    <scope>NUCLEOTIDE SEQUENCE [LARGE SCALE GENOMIC DNA]</scope>
    <source>
        <strain evidence="1 2">120-4 pot B 10/14</strain>
    </source>
</reference>
<feature type="non-terminal residue" evidence="1">
    <location>
        <position position="47"/>
    </location>
</feature>
<evidence type="ECO:0000313" key="2">
    <source>
        <dbReference type="Proteomes" id="UP000789901"/>
    </source>
</evidence>
<comment type="caution">
    <text evidence="1">The sequence shown here is derived from an EMBL/GenBank/DDBJ whole genome shotgun (WGS) entry which is preliminary data.</text>
</comment>
<organism evidence="1 2">
    <name type="scientific">Gigaspora margarita</name>
    <dbReference type="NCBI Taxonomy" id="4874"/>
    <lineage>
        <taxon>Eukaryota</taxon>
        <taxon>Fungi</taxon>
        <taxon>Fungi incertae sedis</taxon>
        <taxon>Mucoromycota</taxon>
        <taxon>Glomeromycotina</taxon>
        <taxon>Glomeromycetes</taxon>
        <taxon>Diversisporales</taxon>
        <taxon>Gigasporaceae</taxon>
        <taxon>Gigaspora</taxon>
    </lineage>
</organism>
<keyword evidence="2" id="KW-1185">Reference proteome</keyword>
<accession>A0ABN7WNC3</accession>
<dbReference type="Proteomes" id="UP000789901">
    <property type="component" value="Unassembled WGS sequence"/>
</dbReference>
<sequence>DTSDPTPPSHLYLNSIKVANDNSVFGDLWILDIETYQWLAKNISNSN</sequence>
<name>A0ABN7WNC3_GIGMA</name>
<proteinExistence type="predicted"/>
<gene>
    <name evidence="1" type="ORF">GMARGA_LOCUS33048</name>
</gene>
<evidence type="ECO:0000313" key="1">
    <source>
        <dbReference type="EMBL" id="CAG8836457.1"/>
    </source>
</evidence>
<dbReference type="EMBL" id="CAJVQB010053610">
    <property type="protein sequence ID" value="CAG8836457.1"/>
    <property type="molecule type" value="Genomic_DNA"/>
</dbReference>
<protein>
    <submittedName>
        <fullName evidence="1">32380_t:CDS:1</fullName>
    </submittedName>
</protein>
<feature type="non-terminal residue" evidence="1">
    <location>
        <position position="1"/>
    </location>
</feature>